<gene>
    <name evidence="1" type="ORF">QYE77_14505</name>
</gene>
<comment type="caution">
    <text evidence="1">The sequence shown here is derived from an EMBL/GenBank/DDBJ whole genome shotgun (WGS) entry which is preliminary data.</text>
</comment>
<reference evidence="1 2" key="1">
    <citation type="submission" date="2023-07" db="EMBL/GenBank/DDBJ databases">
        <title>Novel species of Thermanaerothrix with wide hydrolytic capabilities.</title>
        <authorList>
            <person name="Zayulina K.S."/>
            <person name="Podosokorskaya O.A."/>
            <person name="Elcheninov A.G."/>
        </authorList>
    </citation>
    <scope>NUCLEOTIDE SEQUENCE [LARGE SCALE GENOMIC DNA]</scope>
    <source>
        <strain evidence="1 2">4228-RoL</strain>
    </source>
</reference>
<accession>A0ABU3NRK2</accession>
<organism evidence="1 2">
    <name type="scientific">Thermanaerothrix solaris</name>
    <dbReference type="NCBI Taxonomy" id="3058434"/>
    <lineage>
        <taxon>Bacteria</taxon>
        <taxon>Bacillati</taxon>
        <taxon>Chloroflexota</taxon>
        <taxon>Anaerolineae</taxon>
        <taxon>Anaerolineales</taxon>
        <taxon>Anaerolineaceae</taxon>
        <taxon>Thermanaerothrix</taxon>
    </lineage>
</organism>
<sequence length="154" mass="16941">MTMAFRKHNYDLGNFERCEEHGCPLVQVAQNVEPKCLLEWVVEQAAERAVVDILPPSENPEDYPYPSLVLEGGMVLPVVKALDTGTGKAAEVNLSLTGWQVSEVAYVVSEGPGGHMEYVTVEMTDGRHAPILAGLNLDTLIYLLEDAQFRSIEP</sequence>
<name>A0ABU3NRK2_9CHLR</name>
<evidence type="ECO:0000313" key="2">
    <source>
        <dbReference type="Proteomes" id="UP001254165"/>
    </source>
</evidence>
<protein>
    <submittedName>
        <fullName evidence="1">Uncharacterized protein</fullName>
    </submittedName>
</protein>
<keyword evidence="2" id="KW-1185">Reference proteome</keyword>
<dbReference type="RefSeq" id="WP_315626200.1">
    <property type="nucleotide sequence ID" value="NZ_JAUHMF010000005.1"/>
</dbReference>
<evidence type="ECO:0000313" key="1">
    <source>
        <dbReference type="EMBL" id="MDT8899473.1"/>
    </source>
</evidence>
<dbReference type="EMBL" id="JAUHMF010000005">
    <property type="protein sequence ID" value="MDT8899473.1"/>
    <property type="molecule type" value="Genomic_DNA"/>
</dbReference>
<dbReference type="Proteomes" id="UP001254165">
    <property type="component" value="Unassembled WGS sequence"/>
</dbReference>
<proteinExistence type="predicted"/>